<sequence length="293" mass="34938">MSLRYEQSDHMTRVFQLTNWRRFDEAISEAEQWLREEPENANAYGMLAQIYMKSGKYDKALHWSAESLKYDPENKIGWFVRVIVLYSQGKEKEYLQAVKEAQRIDPYESHYLFLSFNLYHKKGKLQQAREELDQALQLAPDNSLYLAGDSYLHANARNFQASLASEQAALFQNPDHDQTFLYLAWAAEKRGDYDKEQEYLKNAIRLDPTDAQIRREYLKSLQKSYWFYRLLLLPSFIKKMKPWQIFLTWVVAWLLFKPLILLFIVLHVLSHWTSKLLVKAKVFGWRSIFRKQS</sequence>
<feature type="transmembrane region" description="Helical" evidence="2">
    <location>
        <begin position="246"/>
        <end position="269"/>
    </location>
</feature>
<accession>A0ABT2UBN3</accession>
<organism evidence="3 4">
    <name type="scientific">Paenibacillus baimaensis</name>
    <dbReference type="NCBI Taxonomy" id="2982185"/>
    <lineage>
        <taxon>Bacteria</taxon>
        <taxon>Bacillati</taxon>
        <taxon>Bacillota</taxon>
        <taxon>Bacilli</taxon>
        <taxon>Bacillales</taxon>
        <taxon>Paenibacillaceae</taxon>
        <taxon>Paenibacillus</taxon>
    </lineage>
</organism>
<dbReference type="InterPro" id="IPR019734">
    <property type="entry name" value="TPR_rpt"/>
</dbReference>
<dbReference type="Proteomes" id="UP001652445">
    <property type="component" value="Unassembled WGS sequence"/>
</dbReference>
<evidence type="ECO:0000256" key="2">
    <source>
        <dbReference type="SAM" id="Phobius"/>
    </source>
</evidence>
<evidence type="ECO:0000313" key="3">
    <source>
        <dbReference type="EMBL" id="MCU6792053.1"/>
    </source>
</evidence>
<evidence type="ECO:0000256" key="1">
    <source>
        <dbReference type="PROSITE-ProRule" id="PRU00339"/>
    </source>
</evidence>
<dbReference type="Pfam" id="PF13432">
    <property type="entry name" value="TPR_16"/>
    <property type="match status" value="1"/>
</dbReference>
<feature type="repeat" description="TPR" evidence="1">
    <location>
        <begin position="109"/>
        <end position="142"/>
    </location>
</feature>
<dbReference type="PROSITE" id="PS50005">
    <property type="entry name" value="TPR"/>
    <property type="match status" value="3"/>
</dbReference>
<dbReference type="PROSITE" id="PS50293">
    <property type="entry name" value="TPR_REGION"/>
    <property type="match status" value="1"/>
</dbReference>
<dbReference type="EMBL" id="JAOQIO010000016">
    <property type="protein sequence ID" value="MCU6792053.1"/>
    <property type="molecule type" value="Genomic_DNA"/>
</dbReference>
<feature type="repeat" description="TPR" evidence="1">
    <location>
        <begin position="41"/>
        <end position="74"/>
    </location>
</feature>
<keyword evidence="1" id="KW-0802">TPR repeat</keyword>
<keyword evidence="2" id="KW-0472">Membrane</keyword>
<dbReference type="SUPFAM" id="SSF48452">
    <property type="entry name" value="TPR-like"/>
    <property type="match status" value="1"/>
</dbReference>
<keyword evidence="2" id="KW-0812">Transmembrane</keyword>
<gene>
    <name evidence="3" type="ORF">OB236_07925</name>
</gene>
<dbReference type="SMART" id="SM00028">
    <property type="entry name" value="TPR"/>
    <property type="match status" value="3"/>
</dbReference>
<dbReference type="Pfam" id="PF13181">
    <property type="entry name" value="TPR_8"/>
    <property type="match status" value="1"/>
</dbReference>
<comment type="caution">
    <text evidence="3">The sequence shown here is derived from an EMBL/GenBank/DDBJ whole genome shotgun (WGS) entry which is preliminary data.</text>
</comment>
<protein>
    <submittedName>
        <fullName evidence="3">Tetratricopeptide repeat protein</fullName>
    </submittedName>
</protein>
<dbReference type="Gene3D" id="1.25.40.10">
    <property type="entry name" value="Tetratricopeptide repeat domain"/>
    <property type="match status" value="2"/>
</dbReference>
<keyword evidence="2" id="KW-1133">Transmembrane helix</keyword>
<proteinExistence type="predicted"/>
<keyword evidence="4" id="KW-1185">Reference proteome</keyword>
<dbReference type="PANTHER" id="PTHR12558">
    <property type="entry name" value="CELL DIVISION CYCLE 16,23,27"/>
    <property type="match status" value="1"/>
</dbReference>
<name>A0ABT2UBN3_9BACL</name>
<evidence type="ECO:0000313" key="4">
    <source>
        <dbReference type="Proteomes" id="UP001652445"/>
    </source>
</evidence>
<dbReference type="PANTHER" id="PTHR12558:SF13">
    <property type="entry name" value="CELL DIVISION CYCLE PROTEIN 27 HOMOLOG"/>
    <property type="match status" value="1"/>
</dbReference>
<dbReference type="InterPro" id="IPR011990">
    <property type="entry name" value="TPR-like_helical_dom_sf"/>
</dbReference>
<feature type="repeat" description="TPR" evidence="1">
    <location>
        <begin position="177"/>
        <end position="210"/>
    </location>
</feature>
<dbReference type="Pfam" id="PF14559">
    <property type="entry name" value="TPR_19"/>
    <property type="match status" value="1"/>
</dbReference>
<reference evidence="3 4" key="1">
    <citation type="submission" date="2022-09" db="EMBL/GenBank/DDBJ databases">
        <authorList>
            <person name="Han X.L."/>
            <person name="Wang Q."/>
            <person name="Lu T."/>
        </authorList>
    </citation>
    <scope>NUCLEOTIDE SEQUENCE [LARGE SCALE GENOMIC DNA]</scope>
    <source>
        <strain evidence="3 4">WQ 127069</strain>
    </source>
</reference>